<organism evidence="2 3">
    <name type="scientific">Gibberella intermedia</name>
    <name type="common">Bulb rot disease fungus</name>
    <name type="synonym">Fusarium proliferatum</name>
    <dbReference type="NCBI Taxonomy" id="948311"/>
    <lineage>
        <taxon>Eukaryota</taxon>
        <taxon>Fungi</taxon>
        <taxon>Dikarya</taxon>
        <taxon>Ascomycota</taxon>
        <taxon>Pezizomycotina</taxon>
        <taxon>Sordariomycetes</taxon>
        <taxon>Hypocreomycetidae</taxon>
        <taxon>Hypocreales</taxon>
        <taxon>Nectriaceae</taxon>
        <taxon>Fusarium</taxon>
        <taxon>Fusarium fujikuroi species complex</taxon>
    </lineage>
</organism>
<dbReference type="AlphaFoldDB" id="A0A420S0J7"/>
<feature type="region of interest" description="Disordered" evidence="1">
    <location>
        <begin position="185"/>
        <end position="261"/>
    </location>
</feature>
<evidence type="ECO:0000313" key="3">
    <source>
        <dbReference type="Proteomes" id="UP000283569"/>
    </source>
</evidence>
<feature type="region of interest" description="Disordered" evidence="1">
    <location>
        <begin position="88"/>
        <end position="126"/>
    </location>
</feature>
<proteinExistence type="predicted"/>
<accession>A0A420S0J7</accession>
<feature type="region of interest" description="Disordered" evidence="1">
    <location>
        <begin position="1"/>
        <end position="44"/>
    </location>
</feature>
<protein>
    <submittedName>
        <fullName evidence="2">Uncharacterized protein</fullName>
    </submittedName>
</protein>
<feature type="compositionally biased region" description="Low complexity" evidence="1">
    <location>
        <begin position="185"/>
        <end position="216"/>
    </location>
</feature>
<comment type="caution">
    <text evidence="2">The sequence shown here is derived from an EMBL/GenBank/DDBJ whole genome shotgun (WGS) entry which is preliminary data.</text>
</comment>
<reference evidence="2 3" key="1">
    <citation type="journal article" date="2018" name="Sci. Rep.">
        <title>Characterisation of pathogen-specific regions and novel effector candidates in Fusarium oxysporum f. sp. cepae.</title>
        <authorList>
            <person name="Armitage A.D."/>
            <person name="Taylor A."/>
            <person name="Sobczyk M.K."/>
            <person name="Baxter L."/>
            <person name="Greenfield B.P."/>
            <person name="Bates H.J."/>
            <person name="Wilson F."/>
            <person name="Jackson A.C."/>
            <person name="Ott S."/>
            <person name="Harrison R.J."/>
            <person name="Clarkson J.P."/>
        </authorList>
    </citation>
    <scope>NUCLEOTIDE SEQUENCE [LARGE SCALE GENOMIC DNA]</scope>
    <source>
        <strain evidence="2 3">Fp_A8</strain>
    </source>
</reference>
<name>A0A420S0J7_GIBIN</name>
<feature type="compositionally biased region" description="Polar residues" evidence="1">
    <location>
        <begin position="474"/>
        <end position="488"/>
    </location>
</feature>
<evidence type="ECO:0000256" key="1">
    <source>
        <dbReference type="SAM" id="MobiDB-lite"/>
    </source>
</evidence>
<dbReference type="Proteomes" id="UP000283569">
    <property type="component" value="Unassembled WGS sequence"/>
</dbReference>
<sequence length="544" mass="56222">MFGFQPGRREAQAAEQPRLGFRPRSKAAALAEAQNQAPDSIPGMFKPGEFVLPPDTVHAMGGADALKAVVDATHTPVSTEPVIPRGFKPKVFFDNGKRPEDQIPTDGYPKAPAPDGSQSNPMNTEVGRNVSNLANAVPGALGGSARAIARTGGAISGALNSGLNAPRALAGGAGIAGAGAAASTPAAASTGVNPTPSTAPAATSTSPQSTPPAGSTMGPPSSAAPQEVQPGIFRQGNSFSDSAQGAALGNEPRGLPSRRNDAAGENLASQYTARGFTPGQRTEAEQPRLGFPGFRAPTVAHSGNDWQARKDLQNLETGASSIMNRPEYAAAGMARFRGGGAQSGPPPAVAAYQAALQTDSALRQAQPGLEAETMRQNAGLMREDMQQAGGLQREALQQAGETGRTGMRLGIEQQRVQGEAEARGFKTRAQRQEEQLRNTLLDPNATPQQKQQAQQAMRAIRGDADPSPWALQVTPATKNADGSTTEGSVIRYNKSTGDVQRVDGGGVAQPSANHISMLRANPGQAAMFDEIYGKGAAARVIAPR</sequence>
<dbReference type="EMBL" id="MRDB01000114">
    <property type="protein sequence ID" value="RKL22791.1"/>
    <property type="molecule type" value="Genomic_DNA"/>
</dbReference>
<gene>
    <name evidence="2" type="ORF">BFJ72_g14596</name>
</gene>
<evidence type="ECO:0000313" key="2">
    <source>
        <dbReference type="EMBL" id="RKL22791.1"/>
    </source>
</evidence>
<feature type="region of interest" description="Disordered" evidence="1">
    <location>
        <begin position="459"/>
        <end position="488"/>
    </location>
</feature>
<feature type="compositionally biased region" description="Low complexity" evidence="1">
    <location>
        <begin position="27"/>
        <end position="37"/>
    </location>
</feature>